<keyword evidence="2" id="KW-1185">Reference proteome</keyword>
<dbReference type="GeneID" id="63829913"/>
<reference evidence="1 2" key="1">
    <citation type="journal article" date="2016" name="Mol. Biol. Evol.">
        <title>Comparative Genomics of Early-Diverging Mushroom-Forming Fungi Provides Insights into the Origins of Lignocellulose Decay Capabilities.</title>
        <authorList>
            <person name="Nagy L.G."/>
            <person name="Riley R."/>
            <person name="Tritt A."/>
            <person name="Adam C."/>
            <person name="Daum C."/>
            <person name="Floudas D."/>
            <person name="Sun H."/>
            <person name="Yadav J.S."/>
            <person name="Pangilinan J."/>
            <person name="Larsson K.H."/>
            <person name="Matsuura K."/>
            <person name="Barry K."/>
            <person name="Labutti K."/>
            <person name="Kuo R."/>
            <person name="Ohm R.A."/>
            <person name="Bhattacharya S.S."/>
            <person name="Shirouzu T."/>
            <person name="Yoshinaga Y."/>
            <person name="Martin F.M."/>
            <person name="Grigoriev I.V."/>
            <person name="Hibbett D.S."/>
        </authorList>
    </citation>
    <scope>NUCLEOTIDE SEQUENCE [LARGE SCALE GENOMIC DNA]</scope>
    <source>
        <strain evidence="1 2">93-53</strain>
    </source>
</reference>
<proteinExistence type="predicted"/>
<dbReference type="EMBL" id="KV427637">
    <property type="protein sequence ID" value="KZT04422.1"/>
    <property type="molecule type" value="Genomic_DNA"/>
</dbReference>
<accession>A0A165DA53</accession>
<dbReference type="Proteomes" id="UP000076871">
    <property type="component" value="Unassembled WGS sequence"/>
</dbReference>
<sequence length="134" mass="15567">MEEDIEEYRLSATLPKEAWSPWMKLMIADIRQKLERFENILFTQCDSRTRLRLVILGHLVYVRNLGILFSGTTSGLSRRVGCENDAEELATCIEALKDMTKHVHQSCEQSKRVLEERKKERKAVYRLPVKGGND</sequence>
<gene>
    <name evidence="1" type="ORF">LAESUDRAFT_761242</name>
</gene>
<protein>
    <submittedName>
        <fullName evidence="1">Uncharacterized protein</fullName>
    </submittedName>
</protein>
<dbReference type="InParanoid" id="A0A165DA53"/>
<dbReference type="AlphaFoldDB" id="A0A165DA53"/>
<name>A0A165DA53_9APHY</name>
<evidence type="ECO:0000313" key="1">
    <source>
        <dbReference type="EMBL" id="KZT04422.1"/>
    </source>
</evidence>
<organism evidence="1 2">
    <name type="scientific">Laetiporus sulphureus 93-53</name>
    <dbReference type="NCBI Taxonomy" id="1314785"/>
    <lineage>
        <taxon>Eukaryota</taxon>
        <taxon>Fungi</taxon>
        <taxon>Dikarya</taxon>
        <taxon>Basidiomycota</taxon>
        <taxon>Agaricomycotina</taxon>
        <taxon>Agaricomycetes</taxon>
        <taxon>Polyporales</taxon>
        <taxon>Laetiporus</taxon>
    </lineage>
</organism>
<dbReference type="RefSeq" id="XP_040762162.1">
    <property type="nucleotide sequence ID" value="XM_040912885.1"/>
</dbReference>
<evidence type="ECO:0000313" key="2">
    <source>
        <dbReference type="Proteomes" id="UP000076871"/>
    </source>
</evidence>